<dbReference type="PANTHER" id="PTHR45668:SF3">
    <property type="entry name" value="SERINE_THREONINE-PROTEIN PHOSPHATASE RDGC"/>
    <property type="match status" value="1"/>
</dbReference>
<evidence type="ECO:0000256" key="4">
    <source>
        <dbReference type="RuleBase" id="RU004273"/>
    </source>
</evidence>
<dbReference type="PANTHER" id="PTHR45668">
    <property type="entry name" value="SERINE/THREONINE-PROTEIN PHOSPHATASE 5-RELATED"/>
    <property type="match status" value="1"/>
</dbReference>
<evidence type="ECO:0000256" key="2">
    <source>
        <dbReference type="ARBA" id="ARBA00022723"/>
    </source>
</evidence>
<protein>
    <recommendedName>
        <fullName evidence="4">Serine/threonine-protein phosphatase</fullName>
        <ecNumber evidence="4">3.1.3.16</ecNumber>
    </recommendedName>
</protein>
<evidence type="ECO:0000256" key="3">
    <source>
        <dbReference type="ARBA" id="ARBA00023211"/>
    </source>
</evidence>
<dbReference type="InterPro" id="IPR004843">
    <property type="entry name" value="Calcineurin-like_PHP"/>
</dbReference>
<evidence type="ECO:0000256" key="5">
    <source>
        <dbReference type="SAM" id="MobiDB-lite"/>
    </source>
</evidence>
<sequence>MARLEVRRRCAWYVLHAFEYCKDSDDSSEIEQMFAQVENNSKLFSDGNNALPPTDAEIRNLDFSLPGSQKDFQRFLLKLQCEKCKLSSIFMKELLKKAAVIVKQQPNINEIELNASQSVSVCGDLHGNLLALLHFFEQNGMPSETNLVIFNGDFVDRGYKSVEVLSVILAALLAFPNSVFLNRGNHEDINMNKQYGFSKELDYKFPNEDKQLLELCSEVFRNLPVACIINDAILVCHGGVSSTTSIEHIKRVDRSKFVSVLSPKFDGADAVSVSDWEQLLNLIWSDPQQKLGCRPNVFRGGGCYFGPNVTEAFLQKTNLKMIIRSHECFPEGWQLTHSGSVLTVFTALDYFGNHTNDGAFVQISAVSESSAAGREPGDGENREQEDDSSDDEENKAVSLQRIFAANVSLIPEVKIIQRIQSSASQNESRDPLRTVNAAFLKLWRHVLRCKKCIMETFNKYDHFSTGELTVNEWCMALSEATGLQLPWRFLRHFLVRMGSSPTNVVYESMFEGEAIVHQALKNDPALARDIFNNQGSLQAMVKVIDAKGRGKVNLLLIHKSLKSSEMNSKVQRLIKIFDRLIPLLDKQTACSFDLGEFLSSFRFVEIRKRERRRTSDI</sequence>
<reference evidence="7" key="1">
    <citation type="submission" date="2024-06" db="EMBL/GenBank/DDBJ databases">
        <authorList>
            <person name="Liu X."/>
            <person name="Lenzi L."/>
            <person name="Haldenby T S."/>
            <person name="Uol C."/>
        </authorList>
    </citation>
    <scope>NUCLEOTIDE SEQUENCE</scope>
</reference>
<dbReference type="GO" id="GO:0004722">
    <property type="term" value="F:protein serine/threonine phosphatase activity"/>
    <property type="evidence" value="ECO:0007669"/>
    <property type="project" value="UniProtKB-EC"/>
</dbReference>
<organism evidence="7 8">
    <name type="scientific">Calicophoron daubneyi</name>
    <name type="common">Rumen fluke</name>
    <name type="synonym">Paramphistomum daubneyi</name>
    <dbReference type="NCBI Taxonomy" id="300641"/>
    <lineage>
        <taxon>Eukaryota</taxon>
        <taxon>Metazoa</taxon>
        <taxon>Spiralia</taxon>
        <taxon>Lophotrochozoa</taxon>
        <taxon>Platyhelminthes</taxon>
        <taxon>Trematoda</taxon>
        <taxon>Digenea</taxon>
        <taxon>Plagiorchiida</taxon>
        <taxon>Pronocephalata</taxon>
        <taxon>Paramphistomoidea</taxon>
        <taxon>Paramphistomidae</taxon>
        <taxon>Calicophoron</taxon>
    </lineage>
</organism>
<dbReference type="InterPro" id="IPR029052">
    <property type="entry name" value="Metallo-depent_PP-like"/>
</dbReference>
<dbReference type="SUPFAM" id="SSF47473">
    <property type="entry name" value="EF-hand"/>
    <property type="match status" value="1"/>
</dbReference>
<comment type="caution">
    <text evidence="7">The sequence shown here is derived from an EMBL/GenBank/DDBJ whole genome shotgun (WGS) entry which is preliminary data.</text>
</comment>
<dbReference type="GO" id="GO:0046872">
    <property type="term" value="F:metal ion binding"/>
    <property type="evidence" value="ECO:0007669"/>
    <property type="project" value="UniProtKB-KW"/>
</dbReference>
<feature type="region of interest" description="Disordered" evidence="5">
    <location>
        <begin position="370"/>
        <end position="392"/>
    </location>
</feature>
<dbReference type="InterPro" id="IPR051134">
    <property type="entry name" value="PPP_phosphatase"/>
</dbReference>
<proteinExistence type="inferred from homology"/>
<comment type="similarity">
    <text evidence="4">Belongs to the PPP phosphatase family.</text>
</comment>
<feature type="domain" description="Serine/threonine specific protein phosphatases" evidence="6">
    <location>
        <begin position="182"/>
        <end position="187"/>
    </location>
</feature>
<dbReference type="AlphaFoldDB" id="A0AAV2TZB0"/>
<dbReference type="EC" id="3.1.3.16" evidence="4"/>
<evidence type="ECO:0000313" key="7">
    <source>
        <dbReference type="EMBL" id="CAL5140220.1"/>
    </source>
</evidence>
<dbReference type="Gene3D" id="3.60.21.10">
    <property type="match status" value="1"/>
</dbReference>
<comment type="catalytic activity">
    <reaction evidence="4">
        <text>O-phospho-L-threonyl-[protein] + H2O = L-threonyl-[protein] + phosphate</text>
        <dbReference type="Rhea" id="RHEA:47004"/>
        <dbReference type="Rhea" id="RHEA-COMP:11060"/>
        <dbReference type="Rhea" id="RHEA-COMP:11605"/>
        <dbReference type="ChEBI" id="CHEBI:15377"/>
        <dbReference type="ChEBI" id="CHEBI:30013"/>
        <dbReference type="ChEBI" id="CHEBI:43474"/>
        <dbReference type="ChEBI" id="CHEBI:61977"/>
        <dbReference type="EC" id="3.1.3.16"/>
    </reaction>
</comment>
<keyword evidence="2" id="KW-0479">Metal-binding</keyword>
<dbReference type="SMART" id="SM00156">
    <property type="entry name" value="PP2Ac"/>
    <property type="match status" value="1"/>
</dbReference>
<evidence type="ECO:0000313" key="8">
    <source>
        <dbReference type="Proteomes" id="UP001497525"/>
    </source>
</evidence>
<accession>A0AAV2TZB0</accession>
<keyword evidence="3" id="KW-0464">Manganese</keyword>
<dbReference type="InterPro" id="IPR011992">
    <property type="entry name" value="EF-hand-dom_pair"/>
</dbReference>
<comment type="cofactor">
    <cofactor evidence="1">
        <name>Mn(2+)</name>
        <dbReference type="ChEBI" id="CHEBI:29035"/>
    </cofactor>
</comment>
<dbReference type="Proteomes" id="UP001497525">
    <property type="component" value="Unassembled WGS sequence"/>
</dbReference>
<keyword evidence="4" id="KW-0378">Hydrolase</keyword>
<dbReference type="PROSITE" id="PS00125">
    <property type="entry name" value="SER_THR_PHOSPHATASE"/>
    <property type="match status" value="1"/>
</dbReference>
<dbReference type="PRINTS" id="PR00114">
    <property type="entry name" value="STPHPHTASE"/>
</dbReference>
<evidence type="ECO:0000259" key="6">
    <source>
        <dbReference type="PROSITE" id="PS00125"/>
    </source>
</evidence>
<dbReference type="SUPFAM" id="SSF56300">
    <property type="entry name" value="Metallo-dependent phosphatases"/>
    <property type="match status" value="1"/>
</dbReference>
<evidence type="ECO:0000256" key="1">
    <source>
        <dbReference type="ARBA" id="ARBA00001936"/>
    </source>
</evidence>
<name>A0AAV2TZB0_CALDB</name>
<feature type="compositionally biased region" description="Acidic residues" evidence="5">
    <location>
        <begin position="383"/>
        <end position="392"/>
    </location>
</feature>
<dbReference type="EMBL" id="CAXLJL010000711">
    <property type="protein sequence ID" value="CAL5140220.1"/>
    <property type="molecule type" value="Genomic_DNA"/>
</dbReference>
<dbReference type="Pfam" id="PF00149">
    <property type="entry name" value="Metallophos"/>
    <property type="match status" value="1"/>
</dbReference>
<gene>
    <name evidence="7" type="ORF">CDAUBV1_LOCUS15395</name>
</gene>
<dbReference type="InterPro" id="IPR006186">
    <property type="entry name" value="Ser/Thr-sp_prot-phosphatase"/>
</dbReference>